<reference evidence="3" key="1">
    <citation type="submission" date="2020-12" db="EMBL/GenBank/DDBJ databases">
        <title>GES Beta-lactamases isolated from hospital effluents in Brazil.</title>
        <authorList>
            <person name="Conte D."/>
            <person name="Mesa D."/>
            <person name="Palmeiro J.K."/>
            <person name="Dalla-Costa L.M."/>
        </authorList>
    </citation>
    <scope>NUCLEOTIDE SEQUENCE [LARGE SCALE GENOMIC DNA]</scope>
    <source>
        <strain evidence="3">Aero21</strain>
    </source>
</reference>
<gene>
    <name evidence="3" type="ORF">JC965_08005</name>
    <name evidence="2" type="ORF">N5I07_03365</name>
</gene>
<proteinExistence type="predicted"/>
<dbReference type="Pfam" id="PF22296">
    <property type="entry name" value="bAvd"/>
    <property type="match status" value="1"/>
</dbReference>
<dbReference type="Proteomes" id="UP001160758">
    <property type="component" value="Unassembled WGS sequence"/>
</dbReference>
<sequence length="135" mass="15686">MANPQKPDPSGVLLVRKYVELAAKLNTYLNHWPHHEKYGLAQQVRTTLYDCYKLMVEGHKRYHKKTTLTQLDVGHEQLRMLLYLAYELGYFAHHKGKSAPPNVGERRWMVISNAVDEIGRMIGGWIKKEQALTKQ</sequence>
<evidence type="ECO:0000259" key="1">
    <source>
        <dbReference type="Pfam" id="PF22296"/>
    </source>
</evidence>
<organism evidence="3">
    <name type="scientific">Aeromonas caviae</name>
    <name type="common">Aeromonas punctata</name>
    <dbReference type="NCBI Taxonomy" id="648"/>
    <lineage>
        <taxon>Bacteria</taxon>
        <taxon>Pseudomonadati</taxon>
        <taxon>Pseudomonadota</taxon>
        <taxon>Gammaproteobacteria</taxon>
        <taxon>Aeromonadales</taxon>
        <taxon>Aeromonadaceae</taxon>
        <taxon>Aeromonas</taxon>
    </lineage>
</organism>
<dbReference type="InterPro" id="IPR036583">
    <property type="entry name" value="23S_rRNA_IVS_sf"/>
</dbReference>
<protein>
    <submittedName>
        <fullName evidence="3">Four helix bundle protein</fullName>
    </submittedName>
</protein>
<dbReference type="CDD" id="cd16376">
    <property type="entry name" value="Avd_like"/>
    <property type="match status" value="1"/>
</dbReference>
<dbReference type="RefSeq" id="WP_197970374.1">
    <property type="nucleotide sequence ID" value="NZ_JAAALU010000042.1"/>
</dbReference>
<accession>A0A7T4C4H9</accession>
<name>A0A7T4C4H9_AERCA</name>
<dbReference type="EMBL" id="JAOCFT010000001">
    <property type="protein sequence ID" value="MDH1896655.1"/>
    <property type="molecule type" value="Genomic_DNA"/>
</dbReference>
<evidence type="ECO:0000313" key="2">
    <source>
        <dbReference type="EMBL" id="MDH1896655.1"/>
    </source>
</evidence>
<feature type="domain" description="bAvd-like" evidence="1">
    <location>
        <begin position="13"/>
        <end position="128"/>
    </location>
</feature>
<reference evidence="2" key="2">
    <citation type="submission" date="2022-09" db="EMBL/GenBank/DDBJ databases">
        <title>Intensive care unit water sources are persistently colonized with multi-drug resistant bacteria and are the site of extensive horizontal gene transfer of antibiotic resistance genes.</title>
        <authorList>
            <person name="Diorio-Toth L."/>
        </authorList>
    </citation>
    <scope>NUCLEOTIDE SEQUENCE</scope>
    <source>
        <strain evidence="2">GD03796</strain>
    </source>
</reference>
<dbReference type="InterPro" id="IPR055360">
    <property type="entry name" value="bAvd"/>
</dbReference>
<dbReference type="AlphaFoldDB" id="A0A7T4C4H9"/>
<evidence type="ECO:0000313" key="3">
    <source>
        <dbReference type="EMBL" id="QQA62400.1"/>
    </source>
</evidence>
<dbReference type="EMBL" id="CP065937">
    <property type="protein sequence ID" value="QQA62400.1"/>
    <property type="molecule type" value="Genomic_DNA"/>
</dbReference>
<dbReference type="SUPFAM" id="SSF158446">
    <property type="entry name" value="IVS-encoded protein-like"/>
    <property type="match status" value="1"/>
</dbReference>
<dbReference type="Gene3D" id="1.20.1440.60">
    <property type="entry name" value="23S rRNA-intervening sequence"/>
    <property type="match status" value="1"/>
</dbReference>